<dbReference type="InterPro" id="IPR018063">
    <property type="entry name" value="SAM_MeTrfase_RsmI_CS"/>
</dbReference>
<dbReference type="RefSeq" id="WP_204701988.1">
    <property type="nucleotide sequence ID" value="NZ_JAFBDQ010000010.1"/>
</dbReference>
<evidence type="ECO:0000313" key="8">
    <source>
        <dbReference type="EMBL" id="MBM7557237.1"/>
    </source>
</evidence>
<dbReference type="FunFam" id="3.30.950.10:FF:000002">
    <property type="entry name" value="Ribosomal RNA small subunit methyltransferase I"/>
    <property type="match status" value="1"/>
</dbReference>
<dbReference type="InterPro" id="IPR035996">
    <property type="entry name" value="4pyrrol_Methylase_sf"/>
</dbReference>
<evidence type="ECO:0000256" key="3">
    <source>
        <dbReference type="ARBA" id="ARBA00022603"/>
    </source>
</evidence>
<dbReference type="Gene3D" id="3.40.1010.10">
    <property type="entry name" value="Cobalt-precorrin-4 Transmethylase, Domain 1"/>
    <property type="match status" value="1"/>
</dbReference>
<protein>
    <recommendedName>
        <fullName evidence="6">Ribosomal RNA small subunit methyltransferase I</fullName>
        <ecNumber evidence="6">2.1.1.198</ecNumber>
    </recommendedName>
    <alternativeName>
        <fullName evidence="6">16S rRNA 2'-O-ribose C1402 methyltransferase</fullName>
    </alternativeName>
    <alternativeName>
        <fullName evidence="6">rRNA (cytidine-2'-O-)-methyltransferase RsmI</fullName>
    </alternativeName>
</protein>
<evidence type="ECO:0000259" key="7">
    <source>
        <dbReference type="Pfam" id="PF00590"/>
    </source>
</evidence>
<feature type="domain" description="Tetrapyrrole methylase" evidence="7">
    <location>
        <begin position="5"/>
        <end position="204"/>
    </location>
</feature>
<proteinExistence type="inferred from homology"/>
<evidence type="ECO:0000256" key="6">
    <source>
        <dbReference type="HAMAP-Rule" id="MF_01877"/>
    </source>
</evidence>
<comment type="similarity">
    <text evidence="6">Belongs to the methyltransferase superfamily. RsmI family.</text>
</comment>
<dbReference type="CDD" id="cd11648">
    <property type="entry name" value="RsmI"/>
    <property type="match status" value="1"/>
</dbReference>
<name>A0A938XX26_9FIRM</name>
<dbReference type="Proteomes" id="UP000774000">
    <property type="component" value="Unassembled WGS sequence"/>
</dbReference>
<dbReference type="InterPro" id="IPR008189">
    <property type="entry name" value="rRNA_ssu_MeTfrase_I"/>
</dbReference>
<keyword evidence="2 6" id="KW-0698">rRNA processing</keyword>
<dbReference type="HAMAP" id="MF_01877">
    <property type="entry name" value="16SrRNA_methyltr_I"/>
    <property type="match status" value="1"/>
</dbReference>
<reference evidence="8" key="1">
    <citation type="submission" date="2021-01" db="EMBL/GenBank/DDBJ databases">
        <title>Genomic Encyclopedia of Type Strains, Phase IV (KMG-IV): sequencing the most valuable type-strain genomes for metagenomic binning, comparative biology and taxonomic classification.</title>
        <authorList>
            <person name="Goeker M."/>
        </authorList>
    </citation>
    <scope>NUCLEOTIDE SEQUENCE</scope>
    <source>
        <strain evidence="8">DSM 23230</strain>
    </source>
</reference>
<keyword evidence="1 6" id="KW-0963">Cytoplasm</keyword>
<dbReference type="Pfam" id="PF00590">
    <property type="entry name" value="TP_methylase"/>
    <property type="match status" value="1"/>
</dbReference>
<accession>A0A938XX26</accession>
<organism evidence="8 9">
    <name type="scientific">Halanaerobacter jeridensis</name>
    <dbReference type="NCBI Taxonomy" id="706427"/>
    <lineage>
        <taxon>Bacteria</taxon>
        <taxon>Bacillati</taxon>
        <taxon>Bacillota</taxon>
        <taxon>Clostridia</taxon>
        <taxon>Halanaerobiales</taxon>
        <taxon>Halobacteroidaceae</taxon>
        <taxon>Halanaerobacter</taxon>
    </lineage>
</organism>
<comment type="caution">
    <text evidence="8">The sequence shown here is derived from an EMBL/GenBank/DDBJ whole genome shotgun (WGS) entry which is preliminary data.</text>
</comment>
<sequence>MSKGKLYICGTPIGNLKDITLRALEILEEVDLIAAEDTRRTQKLLNYYEIDTKLTSYHEHNSTQKKKQLLSKIKNGVEIALVSDAGMPTISDPGYELVNFFREQKIEVIPVPGPTAMTSALVVSGLPTDKFTFEGFLPRKKGERKKYLQQLENEERTMIFYESPKRLVKSLRDILDVLGDRDAAVCRELTKKFEEKKSGSIRELLSYFKTELPKGEFVIVLKGGSKDDSGVNWHDLSILDHVKLEMKEGATKKEAIKIVATKRGLPKSEVYQIATKIRVNK</sequence>
<dbReference type="InterPro" id="IPR014777">
    <property type="entry name" value="4pyrrole_Mease_sub1"/>
</dbReference>
<dbReference type="PIRSF" id="PIRSF005917">
    <property type="entry name" value="MTase_YraL"/>
    <property type="match status" value="1"/>
</dbReference>
<evidence type="ECO:0000256" key="1">
    <source>
        <dbReference type="ARBA" id="ARBA00022490"/>
    </source>
</evidence>
<dbReference type="SUPFAM" id="SSF53790">
    <property type="entry name" value="Tetrapyrrole methylase"/>
    <property type="match status" value="1"/>
</dbReference>
<dbReference type="EC" id="2.1.1.198" evidence="6"/>
<dbReference type="EMBL" id="JAFBDQ010000010">
    <property type="protein sequence ID" value="MBM7557237.1"/>
    <property type="molecule type" value="Genomic_DNA"/>
</dbReference>
<evidence type="ECO:0000256" key="5">
    <source>
        <dbReference type="ARBA" id="ARBA00022691"/>
    </source>
</evidence>
<dbReference type="InterPro" id="IPR014776">
    <property type="entry name" value="4pyrrole_Mease_sub2"/>
</dbReference>
<dbReference type="NCBIfam" id="TIGR00096">
    <property type="entry name" value="16S rRNA (cytidine(1402)-2'-O)-methyltransferase"/>
    <property type="match status" value="1"/>
</dbReference>
<dbReference type="AlphaFoldDB" id="A0A938XX26"/>
<keyword evidence="4 6" id="KW-0808">Transferase</keyword>
<dbReference type="GO" id="GO:0070677">
    <property type="term" value="F:rRNA (cytosine-2'-O-)-methyltransferase activity"/>
    <property type="evidence" value="ECO:0007669"/>
    <property type="project" value="UniProtKB-UniRule"/>
</dbReference>
<evidence type="ECO:0000313" key="9">
    <source>
        <dbReference type="Proteomes" id="UP000774000"/>
    </source>
</evidence>
<gene>
    <name evidence="6" type="primary">rsmI</name>
    <name evidence="8" type="ORF">JOC47_002092</name>
</gene>
<evidence type="ECO:0000256" key="2">
    <source>
        <dbReference type="ARBA" id="ARBA00022552"/>
    </source>
</evidence>
<keyword evidence="3 6" id="KW-0489">Methyltransferase</keyword>
<dbReference type="InterPro" id="IPR000878">
    <property type="entry name" value="4pyrrol_Mease"/>
</dbReference>
<comment type="catalytic activity">
    <reaction evidence="6">
        <text>cytidine(1402) in 16S rRNA + S-adenosyl-L-methionine = 2'-O-methylcytidine(1402) in 16S rRNA + S-adenosyl-L-homocysteine + H(+)</text>
        <dbReference type="Rhea" id="RHEA:42924"/>
        <dbReference type="Rhea" id="RHEA-COMP:10285"/>
        <dbReference type="Rhea" id="RHEA-COMP:10286"/>
        <dbReference type="ChEBI" id="CHEBI:15378"/>
        <dbReference type="ChEBI" id="CHEBI:57856"/>
        <dbReference type="ChEBI" id="CHEBI:59789"/>
        <dbReference type="ChEBI" id="CHEBI:74495"/>
        <dbReference type="ChEBI" id="CHEBI:82748"/>
        <dbReference type="EC" id="2.1.1.198"/>
    </reaction>
</comment>
<dbReference type="FunFam" id="3.40.1010.10:FF:000002">
    <property type="entry name" value="Ribosomal RNA small subunit methyltransferase I"/>
    <property type="match status" value="1"/>
</dbReference>
<keyword evidence="5 6" id="KW-0949">S-adenosyl-L-methionine</keyword>
<dbReference type="GO" id="GO:0005737">
    <property type="term" value="C:cytoplasm"/>
    <property type="evidence" value="ECO:0007669"/>
    <property type="project" value="UniProtKB-SubCell"/>
</dbReference>
<dbReference type="Gene3D" id="3.30.950.10">
    <property type="entry name" value="Methyltransferase, Cobalt-precorrin-4 Transmethylase, Domain 2"/>
    <property type="match status" value="1"/>
</dbReference>
<comment type="subcellular location">
    <subcellularLocation>
        <location evidence="6">Cytoplasm</location>
    </subcellularLocation>
</comment>
<keyword evidence="9" id="KW-1185">Reference proteome</keyword>
<dbReference type="PANTHER" id="PTHR46111">
    <property type="entry name" value="RIBOSOMAL RNA SMALL SUBUNIT METHYLTRANSFERASE I"/>
    <property type="match status" value="1"/>
</dbReference>
<comment type="function">
    <text evidence="6">Catalyzes the 2'-O-methylation of the ribose of cytidine 1402 (C1402) in 16S rRNA.</text>
</comment>
<evidence type="ECO:0000256" key="4">
    <source>
        <dbReference type="ARBA" id="ARBA00022679"/>
    </source>
</evidence>
<dbReference type="PROSITE" id="PS01296">
    <property type="entry name" value="RSMI"/>
    <property type="match status" value="1"/>
</dbReference>
<dbReference type="PANTHER" id="PTHR46111:SF1">
    <property type="entry name" value="RIBOSOMAL RNA SMALL SUBUNIT METHYLTRANSFERASE I"/>
    <property type="match status" value="1"/>
</dbReference>